<gene>
    <name evidence="4" type="ORF">SAMN04489747_0329</name>
</gene>
<organism evidence="4 5">
    <name type="scientific">Auraticoccus monumenti</name>
    <dbReference type="NCBI Taxonomy" id="675864"/>
    <lineage>
        <taxon>Bacteria</taxon>
        <taxon>Bacillati</taxon>
        <taxon>Actinomycetota</taxon>
        <taxon>Actinomycetes</taxon>
        <taxon>Propionibacteriales</taxon>
        <taxon>Propionibacteriaceae</taxon>
        <taxon>Auraticoccus</taxon>
    </lineage>
</organism>
<dbReference type="EMBL" id="LT629688">
    <property type="protein sequence ID" value="SDD16227.1"/>
    <property type="molecule type" value="Genomic_DNA"/>
</dbReference>
<accession>A0A1G6SJA3</accession>
<dbReference type="RefSeq" id="WP_090590000.1">
    <property type="nucleotide sequence ID" value="NZ_LT629688.1"/>
</dbReference>
<reference evidence="4 5" key="1">
    <citation type="submission" date="2016-10" db="EMBL/GenBank/DDBJ databases">
        <authorList>
            <person name="de Groot N.N."/>
        </authorList>
    </citation>
    <scope>NUCLEOTIDE SEQUENCE [LARGE SCALE GENOMIC DNA]</scope>
    <source>
        <strain evidence="4 5">MON 2.2</strain>
    </source>
</reference>
<feature type="domain" description="DUF2510" evidence="3">
    <location>
        <begin position="5"/>
        <end position="36"/>
    </location>
</feature>
<evidence type="ECO:0000259" key="3">
    <source>
        <dbReference type="Pfam" id="PF10708"/>
    </source>
</evidence>
<dbReference type="Proteomes" id="UP000198546">
    <property type="component" value="Chromosome i"/>
</dbReference>
<name>A0A1G6SJA3_9ACTN</name>
<proteinExistence type="predicted"/>
<feature type="compositionally biased region" description="Low complexity" evidence="1">
    <location>
        <begin position="87"/>
        <end position="100"/>
    </location>
</feature>
<evidence type="ECO:0000256" key="2">
    <source>
        <dbReference type="SAM" id="Phobius"/>
    </source>
</evidence>
<protein>
    <recommendedName>
        <fullName evidence="3">DUF2510 domain-containing protein</fullName>
    </recommendedName>
</protein>
<evidence type="ECO:0000256" key="1">
    <source>
        <dbReference type="SAM" id="MobiDB-lite"/>
    </source>
</evidence>
<evidence type="ECO:0000313" key="4">
    <source>
        <dbReference type="EMBL" id="SDD16227.1"/>
    </source>
</evidence>
<dbReference type="OrthoDB" id="3733809at2"/>
<dbReference type="Pfam" id="PF10708">
    <property type="entry name" value="DUF2510"/>
    <property type="match status" value="1"/>
</dbReference>
<sequence>MPTPAGWYPDPEDHSTVRWWNGIGWTSWRAEGADATPPPHGGDPRTVATVVPTVDRERRHTLRTVLLAVLTLLLVLGVVGAFGATRRATSPLPGSSTSPTAYGSPSPATPDLALDDATRTLTLADEVVVRMPAEPMAAPVPAPGVELFEDARYSDSEIHPGWYVVALVGLLDDVFVTPDDPAATSRLVGERALALFYDDVPAGLEPSTGPLGTLPPERAALWTVEVPIEEEDVPTTSATVRVAVIALEDGRQVALISDVADDTPADAAAAIQGMWDGVELR</sequence>
<feature type="region of interest" description="Disordered" evidence="1">
    <location>
        <begin position="87"/>
        <end position="109"/>
    </location>
</feature>
<keyword evidence="2" id="KW-0812">Transmembrane</keyword>
<keyword evidence="5" id="KW-1185">Reference proteome</keyword>
<evidence type="ECO:0000313" key="5">
    <source>
        <dbReference type="Proteomes" id="UP000198546"/>
    </source>
</evidence>
<keyword evidence="2" id="KW-0472">Membrane</keyword>
<dbReference type="InterPro" id="IPR018929">
    <property type="entry name" value="DUF2510"/>
</dbReference>
<dbReference type="AlphaFoldDB" id="A0A1G6SJA3"/>
<dbReference type="STRING" id="675864.SAMN04489747_0329"/>
<keyword evidence="2" id="KW-1133">Transmembrane helix</keyword>
<feature type="transmembrane region" description="Helical" evidence="2">
    <location>
        <begin position="65"/>
        <end position="84"/>
    </location>
</feature>